<keyword evidence="11" id="KW-0472">Membrane</keyword>
<dbReference type="PANTHER" id="PTHR31650">
    <property type="entry name" value="O-ACYLTRANSFERASE (WSD1-LIKE) FAMILY PROTEIN"/>
    <property type="match status" value="1"/>
</dbReference>
<keyword evidence="15" id="KW-1185">Reference proteome</keyword>
<dbReference type="PANTHER" id="PTHR31650:SF38">
    <property type="entry name" value="O-ACYLTRANSFERASE WSD1-LIKE"/>
    <property type="match status" value="1"/>
</dbReference>
<evidence type="ECO:0000256" key="8">
    <source>
        <dbReference type="ARBA" id="ARBA00024360"/>
    </source>
</evidence>
<evidence type="ECO:0000313" key="14">
    <source>
        <dbReference type="EnsemblPlants" id="Kaladp0037s0449.1.v1.1"/>
    </source>
</evidence>
<comment type="pathway">
    <text evidence="3">Glycerolipid metabolism; triacylglycerol biosynthesis.</text>
</comment>
<evidence type="ECO:0000256" key="11">
    <source>
        <dbReference type="SAM" id="Phobius"/>
    </source>
</evidence>
<dbReference type="GO" id="GO:0047196">
    <property type="term" value="F:long-chain-alcohol O-fatty-acyltransferase activity"/>
    <property type="evidence" value="ECO:0007669"/>
    <property type="project" value="UniProtKB-EC"/>
</dbReference>
<evidence type="ECO:0000259" key="12">
    <source>
        <dbReference type="Pfam" id="PF03007"/>
    </source>
</evidence>
<keyword evidence="5" id="KW-0808">Transferase</keyword>
<comment type="catalytic activity">
    <reaction evidence="10">
        <text>an acyl-CoA + a 1,2-diacyl-sn-glycerol = a triacyl-sn-glycerol + CoA</text>
        <dbReference type="Rhea" id="RHEA:10868"/>
        <dbReference type="ChEBI" id="CHEBI:17815"/>
        <dbReference type="ChEBI" id="CHEBI:57287"/>
        <dbReference type="ChEBI" id="CHEBI:58342"/>
        <dbReference type="ChEBI" id="CHEBI:64615"/>
        <dbReference type="EC" id="2.3.1.20"/>
    </reaction>
</comment>
<sequence>METWKADDGHAPTQFKIPKPIDTGPSAAVTEAISAARIEIAKIGSPPEDGQPLSPMGRLFHKPESNMYIVSIVGTKSWIDPDHFKLNIIPFYIYPRFNCLQVPDESSEDAASSANLRWAKAEVDLEQHIFTRYIDSKYMADGGADKYIEDFLFELTKTSIDMSKPLWDVHILNLSEPTSQGAMAVTIVRFHHSIGDGMSLMSFFLSLTRKASDPNTPPSLPVLFRKPAKRQSKMMLAWWFMSFIWNTLVDVLTILATAFFLVDTPNPLKGPEDAGKNPRRIMMRCLSMDDVKLVKDVSKTTINDVVMGATEAALTRYLNRRYGEENKIRKNGNDDNLPKNLRVRGAILFNVRVLPGFQPMDTIMEKRSGAKWGNRVGHVLYPLKVKLHDDNPLEYVYKANAVMNRKKASLGSYFSYYFGNFIINTFGIKLASLPTNTSFWFSNMPGPQEEITMFGYPVAYVGCSCYGQPMALFIHAITYADKLNFVISVDEHTISDPQQLCDDLEQSFELIKTAAMAKRCRAKQQ</sequence>
<dbReference type="InterPro" id="IPR009721">
    <property type="entry name" value="O-acyltransferase_WSD1_C"/>
</dbReference>
<comment type="similarity">
    <text evidence="8">In the N-terminal section; belongs to the long-chain O-acyltransferase family.</text>
</comment>
<dbReference type="GO" id="GO:0004144">
    <property type="term" value="F:diacylglycerol O-acyltransferase activity"/>
    <property type="evidence" value="ECO:0007669"/>
    <property type="project" value="UniProtKB-EC"/>
</dbReference>
<evidence type="ECO:0000256" key="1">
    <source>
        <dbReference type="ARBA" id="ARBA00004162"/>
    </source>
</evidence>
<dbReference type="Pfam" id="PF03007">
    <property type="entry name" value="WS_DGAT_cat"/>
    <property type="match status" value="1"/>
</dbReference>
<dbReference type="OMA" id="RNPTRFY"/>
<comment type="subcellular location">
    <subcellularLocation>
        <location evidence="1">Cell membrane</location>
        <topology evidence="1">Single-pass membrane protein</topology>
    </subcellularLocation>
    <subcellularLocation>
        <location evidence="2">Endoplasmic reticulum membrane</location>
    </subcellularLocation>
</comment>
<comment type="pathway">
    <text evidence="4">Lipid metabolism.</text>
</comment>
<name>A0A7N0TIK4_KALFE</name>
<dbReference type="Proteomes" id="UP000594263">
    <property type="component" value="Unplaced"/>
</dbReference>
<reference evidence="14" key="1">
    <citation type="submission" date="2021-01" db="UniProtKB">
        <authorList>
            <consortium name="EnsemblPlants"/>
        </authorList>
    </citation>
    <scope>IDENTIFICATION</scope>
</reference>
<dbReference type="Pfam" id="PF06974">
    <property type="entry name" value="WS_DGAT_C"/>
    <property type="match status" value="1"/>
</dbReference>
<keyword evidence="6" id="KW-0256">Endoplasmic reticulum</keyword>
<dbReference type="GO" id="GO:0019432">
    <property type="term" value="P:triglyceride biosynthetic process"/>
    <property type="evidence" value="ECO:0007669"/>
    <property type="project" value="UniProtKB-UniPathway"/>
</dbReference>
<evidence type="ECO:0000313" key="15">
    <source>
        <dbReference type="Proteomes" id="UP000594263"/>
    </source>
</evidence>
<keyword evidence="7" id="KW-0012">Acyltransferase</keyword>
<evidence type="ECO:0000256" key="5">
    <source>
        <dbReference type="ARBA" id="ARBA00022679"/>
    </source>
</evidence>
<dbReference type="GO" id="GO:0005789">
    <property type="term" value="C:endoplasmic reticulum membrane"/>
    <property type="evidence" value="ECO:0007669"/>
    <property type="project" value="UniProtKB-SubCell"/>
</dbReference>
<evidence type="ECO:0000256" key="4">
    <source>
        <dbReference type="ARBA" id="ARBA00005189"/>
    </source>
</evidence>
<dbReference type="Gramene" id="Kaladp0037s0449.1.v1.1">
    <property type="protein sequence ID" value="Kaladp0037s0449.1.v1.1"/>
    <property type="gene ID" value="Kaladp0037s0449.v1.1"/>
</dbReference>
<evidence type="ECO:0000256" key="2">
    <source>
        <dbReference type="ARBA" id="ARBA00004586"/>
    </source>
</evidence>
<organism evidence="14 15">
    <name type="scientific">Kalanchoe fedtschenkoi</name>
    <name type="common">Lavender scallops</name>
    <name type="synonym">South American air plant</name>
    <dbReference type="NCBI Taxonomy" id="63787"/>
    <lineage>
        <taxon>Eukaryota</taxon>
        <taxon>Viridiplantae</taxon>
        <taxon>Streptophyta</taxon>
        <taxon>Embryophyta</taxon>
        <taxon>Tracheophyta</taxon>
        <taxon>Spermatophyta</taxon>
        <taxon>Magnoliopsida</taxon>
        <taxon>eudicotyledons</taxon>
        <taxon>Gunneridae</taxon>
        <taxon>Pentapetalae</taxon>
        <taxon>Saxifragales</taxon>
        <taxon>Crassulaceae</taxon>
        <taxon>Kalanchoe</taxon>
    </lineage>
</organism>
<dbReference type="AlphaFoldDB" id="A0A7N0TIK4"/>
<evidence type="ECO:0000259" key="13">
    <source>
        <dbReference type="Pfam" id="PF06974"/>
    </source>
</evidence>
<keyword evidence="11" id="KW-0812">Transmembrane</keyword>
<dbReference type="UniPathway" id="UPA00282"/>
<comment type="catalytic activity">
    <reaction evidence="9">
        <text>a long chain fatty alcohol + a fatty acyl-CoA = a long-chain alcohol wax ester + CoA</text>
        <dbReference type="Rhea" id="RHEA:38443"/>
        <dbReference type="ChEBI" id="CHEBI:17135"/>
        <dbReference type="ChEBI" id="CHEBI:57287"/>
        <dbReference type="ChEBI" id="CHEBI:77636"/>
        <dbReference type="ChEBI" id="CHEBI:235323"/>
        <dbReference type="EC" id="2.3.1.75"/>
    </reaction>
</comment>
<evidence type="ECO:0008006" key="16">
    <source>
        <dbReference type="Google" id="ProtNLM"/>
    </source>
</evidence>
<dbReference type="InterPro" id="IPR045034">
    <property type="entry name" value="O-acyltransferase_WSD1-like"/>
</dbReference>
<feature type="transmembrane region" description="Helical" evidence="11">
    <location>
        <begin position="236"/>
        <end position="262"/>
    </location>
</feature>
<proteinExistence type="inferred from homology"/>
<dbReference type="EnsemblPlants" id="Kaladp0037s0449.1.v1.1">
    <property type="protein sequence ID" value="Kaladp0037s0449.1.v1.1"/>
    <property type="gene ID" value="Kaladp0037s0449.v1.1"/>
</dbReference>
<evidence type="ECO:0000256" key="9">
    <source>
        <dbReference type="ARBA" id="ARBA00047604"/>
    </source>
</evidence>
<accession>A0A7N0TIK4</accession>
<feature type="domain" description="O-acyltransferase WSD1-like N-terminal" evidence="12">
    <location>
        <begin position="111"/>
        <end position="306"/>
    </location>
</feature>
<evidence type="ECO:0000256" key="3">
    <source>
        <dbReference type="ARBA" id="ARBA00004771"/>
    </source>
</evidence>
<feature type="domain" description="O-acyltransferase WSD1 C-terminal" evidence="13">
    <location>
        <begin position="372"/>
        <end position="512"/>
    </location>
</feature>
<evidence type="ECO:0000256" key="10">
    <source>
        <dbReference type="ARBA" id="ARBA00048109"/>
    </source>
</evidence>
<dbReference type="InterPro" id="IPR004255">
    <property type="entry name" value="O-acyltransferase_WSD1_N"/>
</dbReference>
<dbReference type="GO" id="GO:0005886">
    <property type="term" value="C:plasma membrane"/>
    <property type="evidence" value="ECO:0007669"/>
    <property type="project" value="UniProtKB-SubCell"/>
</dbReference>
<dbReference type="SUPFAM" id="SSF52777">
    <property type="entry name" value="CoA-dependent acyltransferases"/>
    <property type="match status" value="1"/>
</dbReference>
<protein>
    <recommendedName>
        <fullName evidence="16">Diacylglycerol O-acyltransferase</fullName>
    </recommendedName>
</protein>
<evidence type="ECO:0000256" key="7">
    <source>
        <dbReference type="ARBA" id="ARBA00023315"/>
    </source>
</evidence>
<evidence type="ECO:0000256" key="6">
    <source>
        <dbReference type="ARBA" id="ARBA00022824"/>
    </source>
</evidence>
<keyword evidence="11" id="KW-1133">Transmembrane helix</keyword>